<dbReference type="Gene3D" id="2.60.120.1440">
    <property type="match status" value="1"/>
</dbReference>
<evidence type="ECO:0000259" key="3">
    <source>
        <dbReference type="Pfam" id="PF16220"/>
    </source>
</evidence>
<dbReference type="Proteomes" id="UP001152918">
    <property type="component" value="Chromosome"/>
</dbReference>
<name>C3K9V7_PSEFS</name>
<dbReference type="PANTHER" id="PTHR30273:SF2">
    <property type="entry name" value="PROTEIN FECR"/>
    <property type="match status" value="1"/>
</dbReference>
<keyword evidence="1" id="KW-0472">Membrane</keyword>
<dbReference type="InterPro" id="IPR012373">
    <property type="entry name" value="Ferrdict_sens_TM"/>
</dbReference>
<dbReference type="EMBL" id="AM181176">
    <property type="protein sequence ID" value="CAY48933.1"/>
    <property type="molecule type" value="Genomic_DNA"/>
</dbReference>
<evidence type="ECO:0000256" key="1">
    <source>
        <dbReference type="SAM" id="Phobius"/>
    </source>
</evidence>
<keyword evidence="1" id="KW-1133">Transmembrane helix</keyword>
<feature type="domain" description="FecR protein" evidence="2">
    <location>
        <begin position="128"/>
        <end position="214"/>
    </location>
</feature>
<reference evidence="5" key="1">
    <citation type="journal article" date="2009" name="Genome Biol.">
        <title>Genomic and genetic analyses of diversity and plant interactions of Pseudomonas fluorescens.</title>
        <authorList>
            <person name="Silby M.W."/>
            <person name="Cerdeno-Tarraga A.M."/>
            <person name="Vernikos G.S."/>
            <person name="Giddens S.R."/>
            <person name="Jackson R.W."/>
            <person name="Preston G.M."/>
            <person name="Zhang X.X."/>
            <person name="Moon C.D."/>
            <person name="Gehrig S.M."/>
            <person name="Godfrey S.A."/>
            <person name="Knight C.G."/>
            <person name="Malone J.G."/>
            <person name="Robinson Z."/>
            <person name="Spiers A.J."/>
            <person name="Harris S."/>
            <person name="Challis G.L."/>
            <person name="Yaxley A.M."/>
            <person name="Harris D."/>
            <person name="Seeger K."/>
            <person name="Murphy L."/>
            <person name="Rutter S."/>
            <person name="Squares R."/>
            <person name="Quail M.A."/>
            <person name="Saunders E."/>
            <person name="Mavromatis K."/>
            <person name="Brettin T.S."/>
            <person name="Bentley S.D."/>
            <person name="Hothersall J."/>
            <person name="Stephens E."/>
            <person name="Thomas C.M."/>
            <person name="Parkhill J."/>
            <person name="Levy S.B."/>
            <person name="Rainey P.B."/>
            <person name="Thomson N.R."/>
        </authorList>
    </citation>
    <scope>NUCLEOTIDE SEQUENCE [LARGE SCALE GENOMIC DNA]</scope>
    <source>
        <strain evidence="5">SBW25</strain>
    </source>
</reference>
<dbReference type="Pfam" id="PF16220">
    <property type="entry name" value="DUF4880"/>
    <property type="match status" value="1"/>
</dbReference>
<proteinExistence type="predicted"/>
<evidence type="ECO:0000259" key="2">
    <source>
        <dbReference type="Pfam" id="PF04773"/>
    </source>
</evidence>
<dbReference type="eggNOG" id="COG3712">
    <property type="taxonomic scope" value="Bacteria"/>
</dbReference>
<protein>
    <submittedName>
        <fullName evidence="4 5">Inner membrane sensor for iron transport</fullName>
    </submittedName>
</protein>
<dbReference type="KEGG" id="pfs:PFLU_2702"/>
<dbReference type="EMBL" id="OV986001">
    <property type="protein sequence ID" value="CAI2796929.1"/>
    <property type="molecule type" value="Genomic_DNA"/>
</dbReference>
<dbReference type="Pfam" id="PF04773">
    <property type="entry name" value="FecR"/>
    <property type="match status" value="1"/>
</dbReference>
<dbReference type="PANTHER" id="PTHR30273">
    <property type="entry name" value="PERIPLASMIC SIGNAL SENSOR AND SIGMA FACTOR ACTIVATOR FECR-RELATED"/>
    <property type="match status" value="1"/>
</dbReference>
<feature type="transmembrane region" description="Helical" evidence="1">
    <location>
        <begin position="93"/>
        <end position="112"/>
    </location>
</feature>
<dbReference type="GO" id="GO:0016989">
    <property type="term" value="F:sigma factor antagonist activity"/>
    <property type="evidence" value="ECO:0007669"/>
    <property type="project" value="TreeGrafter"/>
</dbReference>
<dbReference type="PIRSF" id="PIRSF018266">
    <property type="entry name" value="FecR"/>
    <property type="match status" value="1"/>
</dbReference>
<gene>
    <name evidence="5" type="ordered locus">PFLU_2702</name>
</gene>
<feature type="domain" description="FecR N-terminal" evidence="3">
    <location>
        <begin position="23"/>
        <end position="62"/>
    </location>
</feature>
<keyword evidence="1" id="KW-0812">Transmembrane</keyword>
<dbReference type="InterPro" id="IPR032623">
    <property type="entry name" value="FecR_N"/>
</dbReference>
<dbReference type="AlphaFoldDB" id="C3K9V7"/>
<evidence type="ECO:0000313" key="5">
    <source>
        <dbReference type="EMBL" id="CAY48933.1"/>
    </source>
</evidence>
<accession>C3K9V7</accession>
<dbReference type="HOGENOM" id="CLU_050192_0_2_6"/>
<sequence>MGNQDGSMREQSLSEAEYDAITDAAAHWCMRMHAVDCTEGERQAFTQWHDAHPLHAFEYAAMLEIWDVADHLPRQEPAPVVVPFKPRSRARTYAVAAAICLVALPLAAFTGWEAGWLPSSYERFDATTGLRQVTLGDGSQVELNLGTELVYSNYKDQRRVTLNKGEAFFKVSHDNAHPFIVRAGNGQVRVTGTQFNVWKYEDQVRVMLLEGSVQIASDAVHGSVPLTPGMQASYQQGDATPRVQPINPDDTALAWRQGKLILDNLALADALPLINRYLSKPVMLADASTGAIRIGGIYNINEVNNLVPSLPKVLPVYLTQNQDGNPVLNSIPRKAPKG</sequence>
<reference evidence="4" key="2">
    <citation type="submission" date="2023-10" db="EMBL/GenBank/DDBJ databases">
        <authorList>
            <person name="Fortmann-Grote C."/>
        </authorList>
    </citation>
    <scope>NUCLEOTIDE SEQUENCE</scope>
    <source>
        <strain evidence="4">SBW25</strain>
    </source>
</reference>
<organism evidence="5">
    <name type="scientific">Pseudomonas fluorescens (strain SBW25)</name>
    <dbReference type="NCBI Taxonomy" id="216595"/>
    <lineage>
        <taxon>Bacteria</taxon>
        <taxon>Pseudomonadati</taxon>
        <taxon>Pseudomonadota</taxon>
        <taxon>Gammaproteobacteria</taxon>
        <taxon>Pseudomonadales</taxon>
        <taxon>Pseudomonadaceae</taxon>
        <taxon>Pseudomonas</taxon>
    </lineage>
</organism>
<dbReference type="InterPro" id="IPR006860">
    <property type="entry name" value="FecR"/>
</dbReference>
<evidence type="ECO:0000313" key="4">
    <source>
        <dbReference type="EMBL" id="CAI2796929.1"/>
    </source>
</evidence>